<accession>A0AAN9KXH1</accession>
<protein>
    <submittedName>
        <fullName evidence="1">Uncharacterized protein</fullName>
    </submittedName>
</protein>
<gene>
    <name evidence="1" type="ORF">VNO77_26677</name>
</gene>
<name>A0AAN9KXH1_CANGL</name>
<evidence type="ECO:0000313" key="1">
    <source>
        <dbReference type="EMBL" id="KAK7323213.1"/>
    </source>
</evidence>
<evidence type="ECO:0000313" key="2">
    <source>
        <dbReference type="Proteomes" id="UP001367508"/>
    </source>
</evidence>
<dbReference type="EMBL" id="JAYMYQ010000006">
    <property type="protein sequence ID" value="KAK7323213.1"/>
    <property type="molecule type" value="Genomic_DNA"/>
</dbReference>
<sequence length="125" mass="13768">MTWHDFKSKPHIHGNGLQLVPELLCLSLVFLNLVDLLSHSLFNCGVLDSASFSHFLLSGGIGIQILASLPEISSGVVHNLSDLSVLVAKIVFLRIGAASEVGLEWIRRKEYSKLIFSATRKCIRL</sequence>
<proteinExistence type="predicted"/>
<reference evidence="1 2" key="1">
    <citation type="submission" date="2024-01" db="EMBL/GenBank/DDBJ databases">
        <title>The genomes of 5 underutilized Papilionoideae crops provide insights into root nodulation and disease resistanc.</title>
        <authorList>
            <person name="Jiang F."/>
        </authorList>
    </citation>
    <scope>NUCLEOTIDE SEQUENCE [LARGE SCALE GENOMIC DNA]</scope>
    <source>
        <strain evidence="1">LVBAO_FW01</strain>
        <tissue evidence="1">Leaves</tissue>
    </source>
</reference>
<comment type="caution">
    <text evidence="1">The sequence shown here is derived from an EMBL/GenBank/DDBJ whole genome shotgun (WGS) entry which is preliminary data.</text>
</comment>
<organism evidence="1 2">
    <name type="scientific">Canavalia gladiata</name>
    <name type="common">Sword bean</name>
    <name type="synonym">Dolichos gladiatus</name>
    <dbReference type="NCBI Taxonomy" id="3824"/>
    <lineage>
        <taxon>Eukaryota</taxon>
        <taxon>Viridiplantae</taxon>
        <taxon>Streptophyta</taxon>
        <taxon>Embryophyta</taxon>
        <taxon>Tracheophyta</taxon>
        <taxon>Spermatophyta</taxon>
        <taxon>Magnoliopsida</taxon>
        <taxon>eudicotyledons</taxon>
        <taxon>Gunneridae</taxon>
        <taxon>Pentapetalae</taxon>
        <taxon>rosids</taxon>
        <taxon>fabids</taxon>
        <taxon>Fabales</taxon>
        <taxon>Fabaceae</taxon>
        <taxon>Papilionoideae</taxon>
        <taxon>50 kb inversion clade</taxon>
        <taxon>NPAAA clade</taxon>
        <taxon>indigoferoid/millettioid clade</taxon>
        <taxon>Phaseoleae</taxon>
        <taxon>Canavalia</taxon>
    </lineage>
</organism>
<dbReference type="Proteomes" id="UP001367508">
    <property type="component" value="Unassembled WGS sequence"/>
</dbReference>
<dbReference type="AlphaFoldDB" id="A0AAN9KXH1"/>
<keyword evidence="2" id="KW-1185">Reference proteome</keyword>